<name>A0A401TV35_CHIPU</name>
<accession>A0A401TV35</accession>
<gene>
    <name evidence="1" type="ORF">chiPu_0030592</name>
</gene>
<dbReference type="Proteomes" id="UP000287033">
    <property type="component" value="Unassembled WGS sequence"/>
</dbReference>
<protein>
    <submittedName>
        <fullName evidence="1">Uncharacterized protein</fullName>
    </submittedName>
</protein>
<organism evidence="1 2">
    <name type="scientific">Chiloscyllium punctatum</name>
    <name type="common">Brownbanded bambooshark</name>
    <name type="synonym">Hemiscyllium punctatum</name>
    <dbReference type="NCBI Taxonomy" id="137246"/>
    <lineage>
        <taxon>Eukaryota</taxon>
        <taxon>Metazoa</taxon>
        <taxon>Chordata</taxon>
        <taxon>Craniata</taxon>
        <taxon>Vertebrata</taxon>
        <taxon>Chondrichthyes</taxon>
        <taxon>Elasmobranchii</taxon>
        <taxon>Galeomorphii</taxon>
        <taxon>Galeoidea</taxon>
        <taxon>Orectolobiformes</taxon>
        <taxon>Hemiscylliidae</taxon>
        <taxon>Chiloscyllium</taxon>
    </lineage>
</organism>
<keyword evidence="2" id="KW-1185">Reference proteome</keyword>
<comment type="caution">
    <text evidence="1">The sequence shown here is derived from an EMBL/GenBank/DDBJ whole genome shotgun (WGS) entry which is preliminary data.</text>
</comment>
<feature type="non-terminal residue" evidence="1">
    <location>
        <position position="1"/>
    </location>
</feature>
<sequence>GFLSDRLLSSLGASQGEVLQAHDGERETVSAHGGRSICCTFLVLHERVVGAQKLHTLADEIEREGFC</sequence>
<dbReference type="EMBL" id="BEZZ01187469">
    <property type="protein sequence ID" value="GCC46490.1"/>
    <property type="molecule type" value="Genomic_DNA"/>
</dbReference>
<evidence type="ECO:0000313" key="2">
    <source>
        <dbReference type="Proteomes" id="UP000287033"/>
    </source>
</evidence>
<evidence type="ECO:0000313" key="1">
    <source>
        <dbReference type="EMBL" id="GCC46490.1"/>
    </source>
</evidence>
<dbReference type="AlphaFoldDB" id="A0A401TV35"/>
<proteinExistence type="predicted"/>
<reference evidence="1 2" key="1">
    <citation type="journal article" date="2018" name="Nat. Ecol. Evol.">
        <title>Shark genomes provide insights into elasmobranch evolution and the origin of vertebrates.</title>
        <authorList>
            <person name="Hara Y"/>
            <person name="Yamaguchi K"/>
            <person name="Onimaru K"/>
            <person name="Kadota M"/>
            <person name="Koyanagi M"/>
            <person name="Keeley SD"/>
            <person name="Tatsumi K"/>
            <person name="Tanaka K"/>
            <person name="Motone F"/>
            <person name="Kageyama Y"/>
            <person name="Nozu R"/>
            <person name="Adachi N"/>
            <person name="Nishimura O"/>
            <person name="Nakagawa R"/>
            <person name="Tanegashima C"/>
            <person name="Kiyatake I"/>
            <person name="Matsumoto R"/>
            <person name="Murakumo K"/>
            <person name="Nishida K"/>
            <person name="Terakita A"/>
            <person name="Kuratani S"/>
            <person name="Sato K"/>
            <person name="Hyodo S Kuraku.S."/>
        </authorList>
    </citation>
    <scope>NUCLEOTIDE SEQUENCE [LARGE SCALE GENOMIC DNA]</scope>
</reference>